<feature type="transmembrane region" description="Helical" evidence="1">
    <location>
        <begin position="260"/>
        <end position="279"/>
    </location>
</feature>
<organism evidence="2 3">
    <name type="scientific">Haloarchaeobius iranensis</name>
    <dbReference type="NCBI Taxonomy" id="996166"/>
    <lineage>
        <taxon>Archaea</taxon>
        <taxon>Methanobacteriati</taxon>
        <taxon>Methanobacteriota</taxon>
        <taxon>Stenosarchaea group</taxon>
        <taxon>Halobacteria</taxon>
        <taxon>Halobacteriales</taxon>
        <taxon>Halorubellaceae</taxon>
        <taxon>Haloarchaeobius</taxon>
    </lineage>
</organism>
<dbReference type="Proteomes" id="UP000199370">
    <property type="component" value="Unassembled WGS sequence"/>
</dbReference>
<dbReference type="EMBL" id="FNIA01000007">
    <property type="protein sequence ID" value="SDM76580.1"/>
    <property type="molecule type" value="Genomic_DNA"/>
</dbReference>
<keyword evidence="1" id="KW-1133">Transmembrane helix</keyword>
<feature type="transmembrane region" description="Helical" evidence="1">
    <location>
        <begin position="236"/>
        <end position="254"/>
    </location>
</feature>
<feature type="transmembrane region" description="Helical" evidence="1">
    <location>
        <begin position="129"/>
        <end position="146"/>
    </location>
</feature>
<dbReference type="OrthoDB" id="313450at2157"/>
<dbReference type="Pfam" id="PF04307">
    <property type="entry name" value="YdjM"/>
    <property type="match status" value="1"/>
</dbReference>
<evidence type="ECO:0000313" key="2">
    <source>
        <dbReference type="EMBL" id="SDM76580.1"/>
    </source>
</evidence>
<evidence type="ECO:0000256" key="1">
    <source>
        <dbReference type="SAM" id="Phobius"/>
    </source>
</evidence>
<dbReference type="InterPro" id="IPR007404">
    <property type="entry name" value="YdjM-like"/>
</dbReference>
<sequence>MMVGHSLLAFALVATVARALDASPGRALAAGAAAGAFAAVPDTDMVYALTGFAGAEFDSVFSVTTAFWSASTVVHRSVTHSLVVAPIAALAFALVVVRGRHAGTSIAVGFVLLGALTVVAAALHGLLGLVVLGAFSLAGVAVAAIVRESSSLDARTTFVVALAGLASHPFGDLFTGEPPAMLWPLDTTVFTSHVALSADPTLHLLGAFAVELAVVWFALLAFCWVTGRRPEVKSRATAGLAYGGAFFLLPPPTLDVSYHFVFSILAVGTVLAVPLAAPTRTQVAFDALRRGVTDHGVRSVATGLAAITFALVAYGGLYVLV</sequence>
<evidence type="ECO:0000313" key="3">
    <source>
        <dbReference type="Proteomes" id="UP000199370"/>
    </source>
</evidence>
<keyword evidence="3" id="KW-1185">Reference proteome</keyword>
<keyword evidence="1" id="KW-0812">Transmembrane</keyword>
<name>A0A1G9VWL2_9EURY</name>
<protein>
    <submittedName>
        <fullName evidence="2">LexA-binding, inner membrane-associated putative hydrolase</fullName>
    </submittedName>
</protein>
<accession>A0A1G9VWL2</accession>
<proteinExistence type="predicted"/>
<feature type="transmembrane region" description="Helical" evidence="1">
    <location>
        <begin position="158"/>
        <end position="176"/>
    </location>
</feature>
<keyword evidence="1" id="KW-0472">Membrane</keyword>
<dbReference type="AlphaFoldDB" id="A0A1G9VWL2"/>
<gene>
    <name evidence="2" type="ORF">SAMN05192554_10740</name>
</gene>
<dbReference type="RefSeq" id="WP_089732495.1">
    <property type="nucleotide sequence ID" value="NZ_FNIA01000007.1"/>
</dbReference>
<feature type="transmembrane region" description="Helical" evidence="1">
    <location>
        <begin position="300"/>
        <end position="320"/>
    </location>
</feature>
<feature type="transmembrane region" description="Helical" evidence="1">
    <location>
        <begin position="104"/>
        <end position="123"/>
    </location>
</feature>
<dbReference type="GO" id="GO:0016787">
    <property type="term" value="F:hydrolase activity"/>
    <property type="evidence" value="ECO:0007669"/>
    <property type="project" value="UniProtKB-KW"/>
</dbReference>
<feature type="transmembrane region" description="Helical" evidence="1">
    <location>
        <begin position="202"/>
        <end position="224"/>
    </location>
</feature>
<feature type="transmembrane region" description="Helical" evidence="1">
    <location>
        <begin position="78"/>
        <end position="97"/>
    </location>
</feature>
<dbReference type="STRING" id="996166.SAMN05192554_10740"/>
<keyword evidence="2" id="KW-0378">Hydrolase</keyword>
<reference evidence="2 3" key="1">
    <citation type="submission" date="2016-10" db="EMBL/GenBank/DDBJ databases">
        <authorList>
            <person name="de Groot N.N."/>
        </authorList>
    </citation>
    <scope>NUCLEOTIDE SEQUENCE [LARGE SCALE GENOMIC DNA]</scope>
    <source>
        <strain evidence="3">EB21,IBRC-M 10013,KCTC 4048</strain>
    </source>
</reference>